<evidence type="ECO:0000313" key="7">
    <source>
        <dbReference type="Proteomes" id="UP001556367"/>
    </source>
</evidence>
<dbReference type="SUPFAM" id="SSF53335">
    <property type="entry name" value="S-adenosyl-L-methionine-dependent methyltransferases"/>
    <property type="match status" value="1"/>
</dbReference>
<dbReference type="InterPro" id="IPR004557">
    <property type="entry name" value="PrmC-related"/>
</dbReference>
<accession>A0ABR3J6I8</accession>
<keyword evidence="7" id="KW-1185">Reference proteome</keyword>
<dbReference type="InterPro" id="IPR052190">
    <property type="entry name" value="Euk-Arch_PrmC-MTase"/>
</dbReference>
<proteinExistence type="inferred from homology"/>
<dbReference type="PROSITE" id="PS00092">
    <property type="entry name" value="N6_MTASE"/>
    <property type="match status" value="1"/>
</dbReference>
<evidence type="ECO:0000256" key="4">
    <source>
        <dbReference type="ARBA" id="ARBA00022691"/>
    </source>
</evidence>
<dbReference type="Gene3D" id="3.40.50.150">
    <property type="entry name" value="Vaccinia Virus protein VP39"/>
    <property type="match status" value="1"/>
</dbReference>
<comment type="similarity">
    <text evidence="1">Belongs to the eukaryotic/archaeal PrmC-related family.</text>
</comment>
<dbReference type="NCBIfam" id="TIGR00537">
    <property type="entry name" value="hemK_rel_arch"/>
    <property type="match status" value="1"/>
</dbReference>
<keyword evidence="4" id="KW-0949">S-adenosyl-L-methionine</keyword>
<evidence type="ECO:0000256" key="3">
    <source>
        <dbReference type="ARBA" id="ARBA00022679"/>
    </source>
</evidence>
<dbReference type="InterPro" id="IPR002052">
    <property type="entry name" value="DNA_methylase_N6_adenine_CS"/>
</dbReference>
<protein>
    <recommendedName>
        <fullName evidence="5">Methyltransferase small domain-containing protein</fullName>
    </recommendedName>
</protein>
<keyword evidence="3" id="KW-0808">Transferase</keyword>
<dbReference type="Pfam" id="PF05175">
    <property type="entry name" value="MTS"/>
    <property type="match status" value="1"/>
</dbReference>
<dbReference type="InterPro" id="IPR029063">
    <property type="entry name" value="SAM-dependent_MTases_sf"/>
</dbReference>
<evidence type="ECO:0000259" key="5">
    <source>
        <dbReference type="Pfam" id="PF05175"/>
    </source>
</evidence>
<evidence type="ECO:0000256" key="2">
    <source>
        <dbReference type="ARBA" id="ARBA00022603"/>
    </source>
</evidence>
<name>A0ABR3J6I8_9AGAR</name>
<dbReference type="Proteomes" id="UP001556367">
    <property type="component" value="Unassembled WGS sequence"/>
</dbReference>
<gene>
    <name evidence="6" type="ORF">HGRIS_007523</name>
</gene>
<reference evidence="7" key="1">
    <citation type="submission" date="2024-06" db="EMBL/GenBank/DDBJ databases">
        <title>Multi-omics analyses provide insights into the biosynthesis of the anticancer antibiotic pleurotin in Hohenbuehelia grisea.</title>
        <authorList>
            <person name="Weaver J.A."/>
            <person name="Alberti F."/>
        </authorList>
    </citation>
    <scope>NUCLEOTIDE SEQUENCE [LARGE SCALE GENOMIC DNA]</scope>
    <source>
        <strain evidence="7">T-177</strain>
    </source>
</reference>
<dbReference type="InterPro" id="IPR007848">
    <property type="entry name" value="Small_mtfrase_dom"/>
</dbReference>
<evidence type="ECO:0000313" key="6">
    <source>
        <dbReference type="EMBL" id="KAL0950755.1"/>
    </source>
</evidence>
<organism evidence="6 7">
    <name type="scientific">Hohenbuehelia grisea</name>
    <dbReference type="NCBI Taxonomy" id="104357"/>
    <lineage>
        <taxon>Eukaryota</taxon>
        <taxon>Fungi</taxon>
        <taxon>Dikarya</taxon>
        <taxon>Basidiomycota</taxon>
        <taxon>Agaricomycotina</taxon>
        <taxon>Agaricomycetes</taxon>
        <taxon>Agaricomycetidae</taxon>
        <taxon>Agaricales</taxon>
        <taxon>Pleurotineae</taxon>
        <taxon>Pleurotaceae</taxon>
        <taxon>Hohenbuehelia</taxon>
    </lineage>
</organism>
<dbReference type="EMBL" id="JASNQZ010000011">
    <property type="protein sequence ID" value="KAL0950755.1"/>
    <property type="molecule type" value="Genomic_DNA"/>
</dbReference>
<keyword evidence="2" id="KW-0489">Methyltransferase</keyword>
<feature type="domain" description="Methyltransferase small" evidence="5">
    <location>
        <begin position="34"/>
        <end position="141"/>
    </location>
</feature>
<evidence type="ECO:0000256" key="1">
    <source>
        <dbReference type="ARBA" id="ARBA00006149"/>
    </source>
</evidence>
<dbReference type="PANTHER" id="PTHR45875">
    <property type="entry name" value="METHYLTRANSFERASE N6AMT1"/>
    <property type="match status" value="1"/>
</dbReference>
<comment type="caution">
    <text evidence="6">The sequence shown here is derived from an EMBL/GenBank/DDBJ whole genome shotgun (WGS) entry which is preliminary data.</text>
</comment>
<dbReference type="PANTHER" id="PTHR45875:SF1">
    <property type="entry name" value="METHYLTRANSFERASE N6AMT1"/>
    <property type="match status" value="1"/>
</dbReference>
<sequence>MASIFEPSLPTPDLSHLTRADYEHVYEPAEDTFLLLDALEKDAQELRQLKPQVCLEIGSGSGCVSSFLGALLPSSSALYLCTDINQHACRCTKATGSQNKVTLEPIIASLASPLQHRLANQIDILVFNPPYVPTTSDEADAAQVTSGISGAWAGGKSGMELTNILLSSVPKLLSPGGRFYLVGVVQNGVEEIRQRMRQAHGLDSEIVLERRAGRERLWVVKFFKAAAPS</sequence>